<evidence type="ECO:0000313" key="2">
    <source>
        <dbReference type="WBParaSite" id="ALUE_0001036501-mRNA-1"/>
    </source>
</evidence>
<proteinExistence type="predicted"/>
<organism evidence="1 2">
    <name type="scientific">Ascaris lumbricoides</name>
    <name type="common">Giant roundworm</name>
    <dbReference type="NCBI Taxonomy" id="6252"/>
    <lineage>
        <taxon>Eukaryota</taxon>
        <taxon>Metazoa</taxon>
        <taxon>Ecdysozoa</taxon>
        <taxon>Nematoda</taxon>
        <taxon>Chromadorea</taxon>
        <taxon>Rhabditida</taxon>
        <taxon>Spirurina</taxon>
        <taxon>Ascaridomorpha</taxon>
        <taxon>Ascaridoidea</taxon>
        <taxon>Ascarididae</taxon>
        <taxon>Ascaris</taxon>
    </lineage>
</organism>
<reference evidence="2" key="1">
    <citation type="submission" date="2017-02" db="UniProtKB">
        <authorList>
            <consortium name="WormBaseParasite"/>
        </authorList>
    </citation>
    <scope>IDENTIFICATION</scope>
</reference>
<dbReference type="AlphaFoldDB" id="A0A0M3I1X0"/>
<protein>
    <submittedName>
        <fullName evidence="2">Secreted protein</fullName>
    </submittedName>
</protein>
<accession>A0A0M3I1X0</accession>
<dbReference type="Proteomes" id="UP000036681">
    <property type="component" value="Unplaced"/>
</dbReference>
<keyword evidence="1" id="KW-1185">Reference proteome</keyword>
<evidence type="ECO:0000313" key="1">
    <source>
        <dbReference type="Proteomes" id="UP000036681"/>
    </source>
</evidence>
<dbReference type="WBParaSite" id="ALUE_0001036501-mRNA-1">
    <property type="protein sequence ID" value="ALUE_0001036501-mRNA-1"/>
    <property type="gene ID" value="ALUE_0001036501"/>
</dbReference>
<sequence length="94" mass="10235">MSECRLMSVVVELSGFSPPTSYVLAQAQPTPKFIVYSIAEANRTNIAAAKRACLCAMNHRAIGERPLIYSPTFSFHSPDATLSGHCIGGMFFHN</sequence>
<name>A0A0M3I1X0_ASCLU</name>